<keyword evidence="2" id="KW-0808">Transferase</keyword>
<proteinExistence type="inferred from homology"/>
<dbReference type="Gene3D" id="3.30.559.10">
    <property type="entry name" value="Chloramphenicol acetyltransferase-like domain"/>
    <property type="match status" value="2"/>
</dbReference>
<sequence>MEEVKVKIISREDIKPSSPTPSHLRTYKYSILDQFFPISHTPIIFFYASSNPFDFPTRLKSLKQSLSEIITKLYPFGGRIKDDFSIDCNDEGANFVVAKVNCNIAKFLSNPDLNSLDKFLPVSFFHEISIGDHVTNIQVNVFVCGGIAIGFCISHKILDGGTLGIFLKMWTERIGSDRNLKPLTEPNFTTKSLFPTSTLRLRDLSMLRLRDLSMESWGSYSEEGNWVTKRFLFTSSAIDTLKAQVLANSSSDPSKNHASHVQIVSAFLWKCFMTASKVQFGIQSPSMITHVVNLRPIIKKFLHQENSIGNFLWITPIEHLSGHELNLNELVTKLRDSIQQVDKDFVARLQSEEEGISIMEGALTRNMGEALETLGFTSWCKSGFYDVDFGWGKPIFKDGIEAWVILDEKKMNLLMSSTELLTYATLDPSPLAMASNSRL</sequence>
<comment type="caution">
    <text evidence="4">The sequence shown here is derived from an EMBL/GenBank/DDBJ whole genome shotgun (WGS) entry which is preliminary data.</text>
</comment>
<protein>
    <submittedName>
        <fullName evidence="4">Uncharacterized protein</fullName>
    </submittedName>
</protein>
<keyword evidence="5" id="KW-1185">Reference proteome</keyword>
<evidence type="ECO:0000256" key="3">
    <source>
        <dbReference type="ARBA" id="ARBA00023315"/>
    </source>
</evidence>
<evidence type="ECO:0000313" key="4">
    <source>
        <dbReference type="EMBL" id="MED6215908.1"/>
    </source>
</evidence>
<dbReference type="PANTHER" id="PTHR31623">
    <property type="entry name" value="F21J9.9"/>
    <property type="match status" value="1"/>
</dbReference>
<evidence type="ECO:0000313" key="5">
    <source>
        <dbReference type="Proteomes" id="UP001341840"/>
    </source>
</evidence>
<dbReference type="Proteomes" id="UP001341840">
    <property type="component" value="Unassembled WGS sequence"/>
</dbReference>
<gene>
    <name evidence="4" type="ORF">PIB30_002596</name>
</gene>
<accession>A0ABU6Z3M6</accession>
<keyword evidence="3" id="KW-0012">Acyltransferase</keyword>
<dbReference type="InterPro" id="IPR023213">
    <property type="entry name" value="CAT-like_dom_sf"/>
</dbReference>
<dbReference type="PANTHER" id="PTHR31623:SF110">
    <property type="entry name" value="VINORINE SYNTHASE-LIKE"/>
    <property type="match status" value="1"/>
</dbReference>
<comment type="similarity">
    <text evidence="1">Belongs to the plant acyltransferase family.</text>
</comment>
<name>A0ABU6Z3M6_9FABA</name>
<reference evidence="4 5" key="1">
    <citation type="journal article" date="2023" name="Plants (Basel)">
        <title>Bridging the Gap: Combining Genomics and Transcriptomics Approaches to Understand Stylosanthes scabra, an Orphan Legume from the Brazilian Caatinga.</title>
        <authorList>
            <person name="Ferreira-Neto J.R.C."/>
            <person name="da Silva M.D."/>
            <person name="Binneck E."/>
            <person name="de Melo N.F."/>
            <person name="da Silva R.H."/>
            <person name="de Melo A.L.T.M."/>
            <person name="Pandolfi V."/>
            <person name="Bustamante F.O."/>
            <person name="Brasileiro-Vidal A.C."/>
            <person name="Benko-Iseppon A.M."/>
        </authorList>
    </citation>
    <scope>NUCLEOTIDE SEQUENCE [LARGE SCALE GENOMIC DNA]</scope>
    <source>
        <tissue evidence="4">Leaves</tissue>
    </source>
</reference>
<dbReference type="EMBL" id="JASCZI010271865">
    <property type="protein sequence ID" value="MED6215908.1"/>
    <property type="molecule type" value="Genomic_DNA"/>
</dbReference>
<organism evidence="4 5">
    <name type="scientific">Stylosanthes scabra</name>
    <dbReference type="NCBI Taxonomy" id="79078"/>
    <lineage>
        <taxon>Eukaryota</taxon>
        <taxon>Viridiplantae</taxon>
        <taxon>Streptophyta</taxon>
        <taxon>Embryophyta</taxon>
        <taxon>Tracheophyta</taxon>
        <taxon>Spermatophyta</taxon>
        <taxon>Magnoliopsida</taxon>
        <taxon>eudicotyledons</taxon>
        <taxon>Gunneridae</taxon>
        <taxon>Pentapetalae</taxon>
        <taxon>rosids</taxon>
        <taxon>fabids</taxon>
        <taxon>Fabales</taxon>
        <taxon>Fabaceae</taxon>
        <taxon>Papilionoideae</taxon>
        <taxon>50 kb inversion clade</taxon>
        <taxon>dalbergioids sensu lato</taxon>
        <taxon>Dalbergieae</taxon>
        <taxon>Pterocarpus clade</taxon>
        <taxon>Stylosanthes</taxon>
    </lineage>
</organism>
<dbReference type="Pfam" id="PF02458">
    <property type="entry name" value="Transferase"/>
    <property type="match status" value="1"/>
</dbReference>
<evidence type="ECO:0000256" key="1">
    <source>
        <dbReference type="ARBA" id="ARBA00009861"/>
    </source>
</evidence>
<evidence type="ECO:0000256" key="2">
    <source>
        <dbReference type="ARBA" id="ARBA00022679"/>
    </source>
</evidence>